<feature type="domain" description="FUZ/MON1/HPS1 third Longin" evidence="7">
    <location>
        <begin position="264"/>
        <end position="382"/>
    </location>
</feature>
<dbReference type="Proteomes" id="UP001519460">
    <property type="component" value="Unassembled WGS sequence"/>
</dbReference>
<reference evidence="8 9" key="1">
    <citation type="journal article" date="2023" name="Sci. Data">
        <title>Genome assembly of the Korean intertidal mud-creeper Batillaria attramentaria.</title>
        <authorList>
            <person name="Patra A.K."/>
            <person name="Ho P.T."/>
            <person name="Jun S."/>
            <person name="Lee S.J."/>
            <person name="Kim Y."/>
            <person name="Won Y.J."/>
        </authorList>
    </citation>
    <scope>NUCLEOTIDE SEQUENCE [LARGE SCALE GENOMIC DNA]</scope>
    <source>
        <strain evidence="8">Wonlab-2016</strain>
    </source>
</reference>
<feature type="domain" description="FUZ/MON1/HPS1 first Longin" evidence="5">
    <location>
        <begin position="5"/>
        <end position="106"/>
    </location>
</feature>
<proteinExistence type="inferred from homology"/>
<evidence type="ECO:0000256" key="1">
    <source>
        <dbReference type="ARBA" id="ARBA00004245"/>
    </source>
</evidence>
<dbReference type="InterPro" id="IPR043972">
    <property type="entry name" value="FUZ/MON1/HPS1_longin_1"/>
</dbReference>
<evidence type="ECO:0000256" key="2">
    <source>
        <dbReference type="ARBA" id="ARBA00008550"/>
    </source>
</evidence>
<keyword evidence="4" id="KW-0206">Cytoskeleton</keyword>
<organism evidence="8 9">
    <name type="scientific">Batillaria attramentaria</name>
    <dbReference type="NCBI Taxonomy" id="370345"/>
    <lineage>
        <taxon>Eukaryota</taxon>
        <taxon>Metazoa</taxon>
        <taxon>Spiralia</taxon>
        <taxon>Lophotrochozoa</taxon>
        <taxon>Mollusca</taxon>
        <taxon>Gastropoda</taxon>
        <taxon>Caenogastropoda</taxon>
        <taxon>Sorbeoconcha</taxon>
        <taxon>Cerithioidea</taxon>
        <taxon>Batillariidae</taxon>
        <taxon>Batillaria</taxon>
    </lineage>
</organism>
<dbReference type="EMBL" id="JACVVK020000146">
    <property type="protein sequence ID" value="KAK7488783.1"/>
    <property type="molecule type" value="Genomic_DNA"/>
</dbReference>
<feature type="domain" description="FUZ/MON1/HPS1 second Longin" evidence="6">
    <location>
        <begin position="145"/>
        <end position="238"/>
    </location>
</feature>
<dbReference type="InterPro" id="IPR026069">
    <property type="entry name" value="Fuzzy"/>
</dbReference>
<dbReference type="InterPro" id="IPR043970">
    <property type="entry name" value="FUZ/MON1/HPS1_longin_3"/>
</dbReference>
<name>A0ABD0KNG8_9CAEN</name>
<dbReference type="InterPro" id="IPR043971">
    <property type="entry name" value="FUZ/MON1/HPS1_longin_2"/>
</dbReference>
<dbReference type="GO" id="GO:0005856">
    <property type="term" value="C:cytoskeleton"/>
    <property type="evidence" value="ECO:0007669"/>
    <property type="project" value="UniProtKB-SubCell"/>
</dbReference>
<comment type="similarity">
    <text evidence="2">Belongs to the fuzzy family.</text>
</comment>
<protein>
    <submittedName>
        <fullName evidence="8">Uncharacterized protein</fullName>
    </submittedName>
</protein>
<evidence type="ECO:0000256" key="3">
    <source>
        <dbReference type="ARBA" id="ARBA00022490"/>
    </source>
</evidence>
<comment type="subcellular location">
    <subcellularLocation>
        <location evidence="1">Cytoplasm</location>
        <location evidence="1">Cytoskeleton</location>
    </subcellularLocation>
</comment>
<evidence type="ECO:0000259" key="7">
    <source>
        <dbReference type="Pfam" id="PF19038"/>
    </source>
</evidence>
<keyword evidence="3" id="KW-0963">Cytoplasm</keyword>
<dbReference type="Pfam" id="PF19038">
    <property type="entry name" value="Fuz_longin_3"/>
    <property type="match status" value="1"/>
</dbReference>
<evidence type="ECO:0000256" key="4">
    <source>
        <dbReference type="ARBA" id="ARBA00023212"/>
    </source>
</evidence>
<accession>A0ABD0KNG8</accession>
<comment type="caution">
    <text evidence="8">The sequence shown here is derived from an EMBL/GenBank/DDBJ whole genome shotgun (WGS) entry which is preliminary data.</text>
</comment>
<dbReference type="Pfam" id="PF19037">
    <property type="entry name" value="Fuz_longin_2"/>
    <property type="match status" value="1"/>
</dbReference>
<dbReference type="PANTHER" id="PTHR13559:SF1">
    <property type="entry name" value="PROTEIN FUZZY HOMOLOG"/>
    <property type="match status" value="1"/>
</dbReference>
<dbReference type="Pfam" id="PF19036">
    <property type="entry name" value="Fuz_longin_1"/>
    <property type="match status" value="1"/>
</dbReference>
<evidence type="ECO:0000259" key="5">
    <source>
        <dbReference type="Pfam" id="PF19036"/>
    </source>
</evidence>
<dbReference type="AlphaFoldDB" id="A0ABD0KNG8"/>
<evidence type="ECO:0000259" key="6">
    <source>
        <dbReference type="Pfam" id="PF19037"/>
    </source>
</evidence>
<keyword evidence="9" id="KW-1185">Reference proteome</keyword>
<dbReference type="PANTHER" id="PTHR13559">
    <property type="entry name" value="INTRACELLULAR TRAFFIC PROTEIN-RELATED"/>
    <property type="match status" value="1"/>
</dbReference>
<sequence length="387" mass="43003">MDVFQLPFPVIGSLNAVHMFAANQGASLRSTTTDDAKIVWKDFHDSLSLIVIMGNDQADDCHMTRLLDNVWSAMVLLFGQDELTNIKNLERFKRDIKVCFQLVDRLLEQASLTSFSDVTQAVDIVLTPDNQALQNFLEAFVEAADSPYGCLMVAGRVAVATQKWWNLSATELVLLELLVAAMTPCASRDVPIYLPQGSPTVPHRLLTFQLMRGVEACVICGPTPSLSDLQSEVPRFWRPAVDLLKSAYSVTPRNFPPSIPMDQNILGFLLVNNETSRCLNSVYVNSGDGRGEALNAGRKREILRSYYKKVIGTYFSSPVEGSETGPSEYSHAPTDTYIVCDGYKCYAQCSGPHQMFILFSSAIPTYAMRSVTSKTLNTFTKDRNFFI</sequence>
<evidence type="ECO:0000313" key="9">
    <source>
        <dbReference type="Proteomes" id="UP001519460"/>
    </source>
</evidence>
<gene>
    <name evidence="8" type="ORF">BaRGS_00019918</name>
</gene>
<evidence type="ECO:0000313" key="8">
    <source>
        <dbReference type="EMBL" id="KAK7488783.1"/>
    </source>
</evidence>